<dbReference type="SUPFAM" id="SSF141523">
    <property type="entry name" value="L,D-transpeptidase catalytic domain-like"/>
    <property type="match status" value="1"/>
</dbReference>
<dbReference type="GO" id="GO:0016740">
    <property type="term" value="F:transferase activity"/>
    <property type="evidence" value="ECO:0007669"/>
    <property type="project" value="UniProtKB-KW"/>
</dbReference>
<dbReference type="Proteomes" id="UP001228643">
    <property type="component" value="Unassembled WGS sequence"/>
</dbReference>
<evidence type="ECO:0000259" key="8">
    <source>
        <dbReference type="PROSITE" id="PS52029"/>
    </source>
</evidence>
<keyword evidence="3" id="KW-0808">Transferase</keyword>
<feature type="active site" description="Nucleophile" evidence="7">
    <location>
        <position position="451"/>
    </location>
</feature>
<dbReference type="GO" id="GO:0009252">
    <property type="term" value="P:peptidoglycan biosynthetic process"/>
    <property type="evidence" value="ECO:0007669"/>
    <property type="project" value="UniProtKB-KW"/>
</dbReference>
<dbReference type="InterPro" id="IPR052905">
    <property type="entry name" value="LD-transpeptidase_YkuD-like"/>
</dbReference>
<evidence type="ECO:0000313" key="9">
    <source>
        <dbReference type="EMBL" id="MDI5948235.1"/>
    </source>
</evidence>
<dbReference type="AlphaFoldDB" id="A0AAW6TF19"/>
<comment type="caution">
    <text evidence="9">The sequence shown here is derived from an EMBL/GenBank/DDBJ whole genome shotgun (WGS) entry which is preliminary data.</text>
</comment>
<protein>
    <submittedName>
        <fullName evidence="9">L,D-transpeptidase family protein</fullName>
    </submittedName>
</protein>
<proteinExistence type="inferred from homology"/>
<dbReference type="CDD" id="cd16913">
    <property type="entry name" value="YkuD_like"/>
    <property type="match status" value="1"/>
</dbReference>
<dbReference type="EMBL" id="JASCRY010000001">
    <property type="protein sequence ID" value="MDI5948235.1"/>
    <property type="molecule type" value="Genomic_DNA"/>
</dbReference>
<sequence length="534" mass="62427">MRHFVLSIAIILFGFLPSSAYRNKNKTANETTFALTLSKYKIDKSTIPIDSTLVPVFFKKYPNLKKYQSDVKALYRKRNYHSIWFDKKGLIEFANLLYSKVNQLEEEGLKSRIAYKEKIDGVFNDTNSDDLYQTETELMLSSMYVFYAKKVYKGIDTEKIEEMGWFLPRKNLSYENLLDSLLVDPGLLSKNEKQLFGQYYKLRDVLKRYRQIEQNGEWNTITIDSVEKIFKPKDSSKTIGQIRQRLAVTGDLKQDSKSNVYDAELMEGILNYKKRNGYKTDYLIAAKHIQRMNIPIEKYIKTIIANMERCRWIDPKLTIADEHIIINIPSYKLFYKKDGVNILESKVLVGKNMTETVVLSSNITKIVFSPYWNIPKSIIKNELNDAIARDENYLEKHNIEWNNGNARQKPGPRNSLGLVKFVFPNSDDIYLHDTPSKDLFQYEYRAYSHGCINIEKAKDLALLILKDDPDWPITRINEAMKGEKETAYILKKKIPIHIGYFTAWVNDLGEINFYNDIYIRDERLAELLFSDDSK</sequence>
<dbReference type="GO" id="GO:0071555">
    <property type="term" value="P:cell wall organization"/>
    <property type="evidence" value="ECO:0007669"/>
    <property type="project" value="UniProtKB-UniRule"/>
</dbReference>
<comment type="pathway">
    <text evidence="1 7">Cell wall biogenesis; peptidoglycan biosynthesis.</text>
</comment>
<evidence type="ECO:0000256" key="3">
    <source>
        <dbReference type="ARBA" id="ARBA00022679"/>
    </source>
</evidence>
<keyword evidence="5 7" id="KW-0573">Peptidoglycan synthesis</keyword>
<evidence type="ECO:0000313" key="10">
    <source>
        <dbReference type="Proteomes" id="UP001228643"/>
    </source>
</evidence>
<organism evidence="9 10">
    <name type="scientific">Flavobacterium yafengii</name>
    <dbReference type="NCBI Taxonomy" id="3041253"/>
    <lineage>
        <taxon>Bacteria</taxon>
        <taxon>Pseudomonadati</taxon>
        <taxon>Bacteroidota</taxon>
        <taxon>Flavobacteriia</taxon>
        <taxon>Flavobacteriales</taxon>
        <taxon>Flavobacteriaceae</taxon>
        <taxon>Flavobacterium</taxon>
    </lineage>
</organism>
<evidence type="ECO:0000256" key="2">
    <source>
        <dbReference type="ARBA" id="ARBA00005992"/>
    </source>
</evidence>
<name>A0AAW6TF19_9FLAO</name>
<dbReference type="PANTHER" id="PTHR41533">
    <property type="entry name" value="L,D-TRANSPEPTIDASE HI_1667-RELATED"/>
    <property type="match status" value="1"/>
</dbReference>
<dbReference type="GO" id="GO:0004180">
    <property type="term" value="F:carboxypeptidase activity"/>
    <property type="evidence" value="ECO:0007669"/>
    <property type="project" value="UniProtKB-ARBA"/>
</dbReference>
<comment type="similarity">
    <text evidence="2">Belongs to the YkuD family.</text>
</comment>
<dbReference type="Pfam" id="PF03734">
    <property type="entry name" value="YkuD"/>
    <property type="match status" value="1"/>
</dbReference>
<evidence type="ECO:0000256" key="4">
    <source>
        <dbReference type="ARBA" id="ARBA00022960"/>
    </source>
</evidence>
<dbReference type="Gene3D" id="2.40.440.10">
    <property type="entry name" value="L,D-transpeptidase catalytic domain-like"/>
    <property type="match status" value="1"/>
</dbReference>
<evidence type="ECO:0000256" key="5">
    <source>
        <dbReference type="ARBA" id="ARBA00022984"/>
    </source>
</evidence>
<keyword evidence="4 7" id="KW-0133">Cell shape</keyword>
<dbReference type="GO" id="GO:0008360">
    <property type="term" value="P:regulation of cell shape"/>
    <property type="evidence" value="ECO:0007669"/>
    <property type="project" value="UniProtKB-UniRule"/>
</dbReference>
<dbReference type="RefSeq" id="WP_282713850.1">
    <property type="nucleotide sequence ID" value="NZ_JASCRY010000001.1"/>
</dbReference>
<evidence type="ECO:0000256" key="7">
    <source>
        <dbReference type="PROSITE-ProRule" id="PRU01373"/>
    </source>
</evidence>
<dbReference type="InterPro" id="IPR038063">
    <property type="entry name" value="Transpep_catalytic_dom"/>
</dbReference>
<feature type="active site" description="Proton donor/acceptor" evidence="7">
    <location>
        <position position="432"/>
    </location>
</feature>
<reference evidence="9 10" key="1">
    <citation type="submission" date="2023-04" db="EMBL/GenBank/DDBJ databases">
        <title>Two novel species of Flavobacterium.</title>
        <authorList>
            <person name="Liu Q."/>
            <person name="Xin Y.-H."/>
        </authorList>
    </citation>
    <scope>NUCLEOTIDE SEQUENCE [LARGE SCALE GENOMIC DNA]</scope>
    <source>
        <strain evidence="9 10">LB2P87</strain>
    </source>
</reference>
<keyword evidence="10" id="KW-1185">Reference proteome</keyword>
<dbReference type="PANTHER" id="PTHR41533:SF2">
    <property type="entry name" value="BLR7131 PROTEIN"/>
    <property type="match status" value="1"/>
</dbReference>
<dbReference type="InterPro" id="IPR045380">
    <property type="entry name" value="LD_TPept_scaffold_dom"/>
</dbReference>
<dbReference type="Pfam" id="PF20142">
    <property type="entry name" value="Scaffold"/>
    <property type="match status" value="1"/>
</dbReference>
<evidence type="ECO:0000256" key="1">
    <source>
        <dbReference type="ARBA" id="ARBA00004752"/>
    </source>
</evidence>
<gene>
    <name evidence="9" type="ORF">QLS97_01115</name>
</gene>
<dbReference type="PROSITE" id="PS52029">
    <property type="entry name" value="LD_TPASE"/>
    <property type="match status" value="1"/>
</dbReference>
<keyword evidence="6 7" id="KW-0961">Cell wall biogenesis/degradation</keyword>
<feature type="domain" description="L,D-TPase catalytic" evidence="8">
    <location>
        <begin position="322"/>
        <end position="476"/>
    </location>
</feature>
<accession>A0AAW6TF19</accession>
<dbReference type="InterPro" id="IPR005490">
    <property type="entry name" value="LD_TPept_cat_dom"/>
</dbReference>
<evidence type="ECO:0000256" key="6">
    <source>
        <dbReference type="ARBA" id="ARBA00023316"/>
    </source>
</evidence>